<evidence type="ECO:0000313" key="13">
    <source>
        <dbReference type="Proteomes" id="UP000256829"/>
    </source>
</evidence>
<sequence length="336" mass="36741">MSDRVLVTGGAGFIGSHTCVALGEAGIPFAILDNFSNAHRGVIDRLERIIGFRPSVFDGDIRDRALLDRVFADGGFGSVIHFAGLKAVGESVEKPVEYYDTNFVGTLRLVEAMRASSCRTLVFSSSATVYRASTIMPLHEDSALAATSPYGRSKLMVEEFLRDVGVADPQWRIALLRYFNPVGAHSSGLIGEDPRGIPNNLMPYIGQVATGRLPRLKVFGGDYPTIDGTGVRDYIHVVDLAEGHLAAMERLKGRPGCLTLNLGTGRGTSVLQMIHAFEAASGRAIPYEIVDRRAGDLAEYWADPSLAQRELGWQARLTLEDMCADAWRWQSRQPER</sequence>
<evidence type="ECO:0000256" key="9">
    <source>
        <dbReference type="ARBA" id="ARBA00023235"/>
    </source>
</evidence>
<dbReference type="PANTHER" id="PTHR43725:SF47">
    <property type="entry name" value="UDP-GLUCOSE 4-EPIMERASE"/>
    <property type="match status" value="1"/>
</dbReference>
<comment type="catalytic activity">
    <reaction evidence="1 10">
        <text>UDP-alpha-D-glucose = UDP-alpha-D-galactose</text>
        <dbReference type="Rhea" id="RHEA:22168"/>
        <dbReference type="ChEBI" id="CHEBI:58885"/>
        <dbReference type="ChEBI" id="CHEBI:66914"/>
        <dbReference type="EC" id="5.1.3.2"/>
    </reaction>
</comment>
<keyword evidence="10" id="KW-0119">Carbohydrate metabolism</keyword>
<dbReference type="AlphaFoldDB" id="A0A3D8VI09"/>
<dbReference type="EMBL" id="QTJR01000002">
    <property type="protein sequence ID" value="RDY68986.1"/>
    <property type="molecule type" value="Genomic_DNA"/>
</dbReference>
<dbReference type="Pfam" id="PF01370">
    <property type="entry name" value="Epimerase"/>
    <property type="match status" value="1"/>
</dbReference>
<name>A0A3D8VI09_9GAMM</name>
<dbReference type="CDD" id="cd05247">
    <property type="entry name" value="UDP_G4E_1_SDR_e"/>
    <property type="match status" value="1"/>
</dbReference>
<dbReference type="PANTHER" id="PTHR43725">
    <property type="entry name" value="UDP-GLUCOSE 4-EPIMERASE"/>
    <property type="match status" value="1"/>
</dbReference>
<comment type="cofactor">
    <cofactor evidence="2 10">
        <name>NAD(+)</name>
        <dbReference type="ChEBI" id="CHEBI:57540"/>
    </cofactor>
</comment>
<comment type="pathway">
    <text evidence="3 10">Carbohydrate metabolism; galactose metabolism.</text>
</comment>
<keyword evidence="8" id="KW-0299">Galactose metabolism</keyword>
<keyword evidence="13" id="KW-1185">Reference proteome</keyword>
<dbReference type="InterPro" id="IPR036291">
    <property type="entry name" value="NAD(P)-bd_dom_sf"/>
</dbReference>
<dbReference type="GO" id="GO:0005829">
    <property type="term" value="C:cytosol"/>
    <property type="evidence" value="ECO:0007669"/>
    <property type="project" value="TreeGrafter"/>
</dbReference>
<proteinExistence type="inferred from homology"/>
<evidence type="ECO:0000256" key="2">
    <source>
        <dbReference type="ARBA" id="ARBA00001911"/>
    </source>
</evidence>
<dbReference type="GO" id="GO:0006012">
    <property type="term" value="P:galactose metabolic process"/>
    <property type="evidence" value="ECO:0007669"/>
    <property type="project" value="UniProtKB-UniPathway"/>
</dbReference>
<evidence type="ECO:0000256" key="3">
    <source>
        <dbReference type="ARBA" id="ARBA00004947"/>
    </source>
</evidence>
<evidence type="ECO:0000313" key="12">
    <source>
        <dbReference type="EMBL" id="RDY68986.1"/>
    </source>
</evidence>
<evidence type="ECO:0000256" key="8">
    <source>
        <dbReference type="ARBA" id="ARBA00023144"/>
    </source>
</evidence>
<dbReference type="Gene3D" id="3.90.25.10">
    <property type="entry name" value="UDP-galactose 4-epimerase, domain 1"/>
    <property type="match status" value="1"/>
</dbReference>
<dbReference type="NCBIfam" id="TIGR01179">
    <property type="entry name" value="galE"/>
    <property type="match status" value="1"/>
</dbReference>
<dbReference type="SUPFAM" id="SSF51735">
    <property type="entry name" value="NAD(P)-binding Rossmann-fold domains"/>
    <property type="match status" value="1"/>
</dbReference>
<evidence type="ECO:0000256" key="10">
    <source>
        <dbReference type="RuleBase" id="RU366046"/>
    </source>
</evidence>
<evidence type="ECO:0000256" key="4">
    <source>
        <dbReference type="ARBA" id="ARBA00007637"/>
    </source>
</evidence>
<evidence type="ECO:0000256" key="6">
    <source>
        <dbReference type="ARBA" id="ARBA00018569"/>
    </source>
</evidence>
<gene>
    <name evidence="12" type="primary">galE</name>
    <name evidence="12" type="ORF">DX912_04815</name>
</gene>
<comment type="subunit">
    <text evidence="10">Homodimer.</text>
</comment>
<comment type="caution">
    <text evidence="12">The sequence shown here is derived from an EMBL/GenBank/DDBJ whole genome shotgun (WGS) entry which is preliminary data.</text>
</comment>
<keyword evidence="7 10" id="KW-0520">NAD</keyword>
<feature type="domain" description="NAD-dependent epimerase/dehydratase" evidence="11">
    <location>
        <begin position="5"/>
        <end position="253"/>
    </location>
</feature>
<evidence type="ECO:0000259" key="11">
    <source>
        <dbReference type="Pfam" id="PF01370"/>
    </source>
</evidence>
<evidence type="ECO:0000256" key="7">
    <source>
        <dbReference type="ARBA" id="ARBA00023027"/>
    </source>
</evidence>
<accession>A0A3D8VI09</accession>
<evidence type="ECO:0000256" key="5">
    <source>
        <dbReference type="ARBA" id="ARBA00013189"/>
    </source>
</evidence>
<dbReference type="GO" id="GO:0003978">
    <property type="term" value="F:UDP-glucose 4-epimerase activity"/>
    <property type="evidence" value="ECO:0007669"/>
    <property type="project" value="UniProtKB-UniRule"/>
</dbReference>
<keyword evidence="9 10" id="KW-0413">Isomerase</keyword>
<dbReference type="Gene3D" id="3.40.50.720">
    <property type="entry name" value="NAD(P)-binding Rossmann-like Domain"/>
    <property type="match status" value="1"/>
</dbReference>
<dbReference type="InterPro" id="IPR005886">
    <property type="entry name" value="UDP_G4E"/>
</dbReference>
<dbReference type="EC" id="5.1.3.2" evidence="5 10"/>
<dbReference type="Proteomes" id="UP000256829">
    <property type="component" value="Unassembled WGS sequence"/>
</dbReference>
<comment type="similarity">
    <text evidence="4 10">Belongs to the NAD(P)-dependent epimerase/dehydratase family.</text>
</comment>
<dbReference type="UniPathway" id="UPA00214"/>
<evidence type="ECO:0000256" key="1">
    <source>
        <dbReference type="ARBA" id="ARBA00000083"/>
    </source>
</evidence>
<reference evidence="12 13" key="1">
    <citation type="submission" date="2018-08" db="EMBL/GenBank/DDBJ databases">
        <title>Lysobacter soli KCTC 22011, whole genome shotgun sequence.</title>
        <authorList>
            <person name="Zhang X."/>
            <person name="Feng G."/>
            <person name="Zhu H."/>
        </authorList>
    </citation>
    <scope>NUCLEOTIDE SEQUENCE [LARGE SCALE GENOMIC DNA]</scope>
    <source>
        <strain evidence="12 13">KCTC 22011</strain>
    </source>
</reference>
<organism evidence="12 13">
    <name type="scientific">Lysobacter soli</name>
    <dbReference type="NCBI Taxonomy" id="453783"/>
    <lineage>
        <taxon>Bacteria</taxon>
        <taxon>Pseudomonadati</taxon>
        <taxon>Pseudomonadota</taxon>
        <taxon>Gammaproteobacteria</taxon>
        <taxon>Lysobacterales</taxon>
        <taxon>Lysobacteraceae</taxon>
        <taxon>Lysobacter</taxon>
    </lineage>
</organism>
<dbReference type="InterPro" id="IPR001509">
    <property type="entry name" value="Epimerase_deHydtase"/>
</dbReference>
<protein>
    <recommendedName>
        <fullName evidence="6 10">UDP-glucose 4-epimerase</fullName>
        <ecNumber evidence="5 10">5.1.3.2</ecNumber>
    </recommendedName>
</protein>
<dbReference type="NCBIfam" id="NF007956">
    <property type="entry name" value="PRK10675.1"/>
    <property type="match status" value="1"/>
</dbReference>